<dbReference type="PANTHER" id="PTHR22617">
    <property type="entry name" value="CHEMOTAXIS SENSOR HISTIDINE KINASE-RELATED"/>
    <property type="match status" value="1"/>
</dbReference>
<dbReference type="SMART" id="SM00260">
    <property type="entry name" value="CheW"/>
    <property type="match status" value="1"/>
</dbReference>
<dbReference type="InterPro" id="IPR039315">
    <property type="entry name" value="CheW"/>
</dbReference>
<dbReference type="AlphaFoldDB" id="A0A644XLQ7"/>
<dbReference type="EMBL" id="VSSQ01002657">
    <property type="protein sequence ID" value="MPM16678.1"/>
    <property type="molecule type" value="Genomic_DNA"/>
</dbReference>
<comment type="caution">
    <text evidence="2">The sequence shown here is derived from an EMBL/GenBank/DDBJ whole genome shotgun (WGS) entry which is preliminary data.</text>
</comment>
<evidence type="ECO:0000313" key="2">
    <source>
        <dbReference type="EMBL" id="MPM16678.1"/>
    </source>
</evidence>
<proteinExistence type="predicted"/>
<dbReference type="GO" id="GO:0007165">
    <property type="term" value="P:signal transduction"/>
    <property type="evidence" value="ECO:0007669"/>
    <property type="project" value="InterPro"/>
</dbReference>
<dbReference type="SUPFAM" id="SSF50341">
    <property type="entry name" value="CheW-like"/>
    <property type="match status" value="1"/>
</dbReference>
<dbReference type="InterPro" id="IPR036061">
    <property type="entry name" value="CheW-like_dom_sf"/>
</dbReference>
<dbReference type="GO" id="GO:0006935">
    <property type="term" value="P:chemotaxis"/>
    <property type="evidence" value="ECO:0007669"/>
    <property type="project" value="InterPro"/>
</dbReference>
<dbReference type="GO" id="GO:0005829">
    <property type="term" value="C:cytosol"/>
    <property type="evidence" value="ECO:0007669"/>
    <property type="project" value="TreeGrafter"/>
</dbReference>
<dbReference type="Pfam" id="PF01584">
    <property type="entry name" value="CheW"/>
    <property type="match status" value="1"/>
</dbReference>
<evidence type="ECO:0000259" key="1">
    <source>
        <dbReference type="PROSITE" id="PS50851"/>
    </source>
</evidence>
<reference evidence="2" key="1">
    <citation type="submission" date="2019-08" db="EMBL/GenBank/DDBJ databases">
        <authorList>
            <person name="Kucharzyk K."/>
            <person name="Murdoch R.W."/>
            <person name="Higgins S."/>
            <person name="Loffler F."/>
        </authorList>
    </citation>
    <scope>NUCLEOTIDE SEQUENCE</scope>
</reference>
<sequence>MEQVDILKIRARENAKADDGNASAMSMPASLLTFKLQNRIYAIDVTYVSEVCYIRDITSIPGSPAFVSGVINLRGKIVPAISLKNFFALEERGLTEQNRLIILSHLDISFGIICDSIGDITTMDLTSLENTPGNLPGRLSTYVSGIFPDNTMLIDANKLTTSPEITINK</sequence>
<protein>
    <recommendedName>
        <fullName evidence="1">CheW-like domain-containing protein</fullName>
    </recommendedName>
</protein>
<dbReference type="Gene3D" id="2.40.50.180">
    <property type="entry name" value="CheA-289, Domain 4"/>
    <property type="match status" value="1"/>
</dbReference>
<dbReference type="Gene3D" id="2.30.30.40">
    <property type="entry name" value="SH3 Domains"/>
    <property type="match status" value="1"/>
</dbReference>
<dbReference type="PANTHER" id="PTHR22617:SF23">
    <property type="entry name" value="CHEMOTAXIS PROTEIN CHEW"/>
    <property type="match status" value="1"/>
</dbReference>
<organism evidence="2">
    <name type="scientific">bioreactor metagenome</name>
    <dbReference type="NCBI Taxonomy" id="1076179"/>
    <lineage>
        <taxon>unclassified sequences</taxon>
        <taxon>metagenomes</taxon>
        <taxon>ecological metagenomes</taxon>
    </lineage>
</organism>
<dbReference type="InterPro" id="IPR002545">
    <property type="entry name" value="CheW-lke_dom"/>
</dbReference>
<feature type="domain" description="CheW-like" evidence="1">
    <location>
        <begin position="28"/>
        <end position="165"/>
    </location>
</feature>
<accession>A0A644XLQ7</accession>
<dbReference type="PROSITE" id="PS50851">
    <property type="entry name" value="CHEW"/>
    <property type="match status" value="1"/>
</dbReference>
<name>A0A644XLQ7_9ZZZZ</name>
<gene>
    <name evidence="2" type="ORF">SDC9_63059</name>
</gene>